<feature type="site" description="Critical for catalysis" evidence="10">
    <location>
        <position position="254"/>
    </location>
</feature>
<keyword evidence="2 9" id="KW-0816">Tricarboxylic acid cycle</keyword>
<dbReference type="GO" id="GO:0004450">
    <property type="term" value="F:isocitrate dehydrogenase (NADP+) activity"/>
    <property type="evidence" value="ECO:0007669"/>
    <property type="project" value="UniProtKB-EC"/>
</dbReference>
<evidence type="ECO:0000256" key="3">
    <source>
        <dbReference type="ARBA" id="ARBA00022723"/>
    </source>
</evidence>
<dbReference type="NCBIfam" id="TIGR00178">
    <property type="entry name" value="monomer_idh"/>
    <property type="match status" value="1"/>
</dbReference>
<keyword evidence="15" id="KW-1185">Reference proteome</keyword>
<evidence type="ECO:0000256" key="12">
    <source>
        <dbReference type="PIRSR" id="PIRSR009407-3"/>
    </source>
</evidence>
<evidence type="ECO:0000313" key="15">
    <source>
        <dbReference type="Proteomes" id="UP000238642"/>
    </source>
</evidence>
<organism evidence="14 15">
    <name type="scientific">Sphingobacterium gobiense</name>
    <dbReference type="NCBI Taxonomy" id="1382456"/>
    <lineage>
        <taxon>Bacteria</taxon>
        <taxon>Pseudomonadati</taxon>
        <taxon>Bacteroidota</taxon>
        <taxon>Sphingobacteriia</taxon>
        <taxon>Sphingobacteriales</taxon>
        <taxon>Sphingobacteriaceae</taxon>
        <taxon>Sphingobacterium</taxon>
    </lineage>
</organism>
<feature type="binding site" evidence="13">
    <location>
        <position position="586"/>
    </location>
    <ligand>
        <name>NADP(+)</name>
        <dbReference type="ChEBI" id="CHEBI:58349"/>
    </ligand>
</feature>
<comment type="cofactor">
    <cofactor evidence="12">
        <name>Mg(2+)</name>
        <dbReference type="ChEBI" id="CHEBI:18420"/>
    </cofactor>
    <cofactor evidence="12">
        <name>Mn(2+)</name>
        <dbReference type="ChEBI" id="CHEBI:29035"/>
    </cofactor>
    <text evidence="12">Binds 1 Mg(2+) or Mn(2+) ion per subunit.</text>
</comment>
<proteinExistence type="inferred from homology"/>
<dbReference type="Gene3D" id="3.40.718.10">
    <property type="entry name" value="Isopropylmalate Dehydrogenase"/>
    <property type="match status" value="1"/>
</dbReference>
<dbReference type="PANTHER" id="PTHR36999:SF1">
    <property type="entry name" value="ISOCITRATE DEHYDROGENASE (NADP(+))"/>
    <property type="match status" value="1"/>
</dbReference>
<dbReference type="Pfam" id="PF03971">
    <property type="entry name" value="IDH"/>
    <property type="match status" value="1"/>
</dbReference>
<dbReference type="InterPro" id="IPR004436">
    <property type="entry name" value="Isocitrate_DH_NADP_mono"/>
</dbReference>
<feature type="binding site" evidence="13">
    <location>
        <position position="646"/>
    </location>
    <ligand>
        <name>NADP(+)</name>
        <dbReference type="ChEBI" id="CHEBI:58349"/>
    </ligand>
</feature>
<reference evidence="14 15" key="1">
    <citation type="submission" date="2018-02" db="EMBL/GenBank/DDBJ databases">
        <title>The draft genome of Sphingobacterium gobiense H7.</title>
        <authorList>
            <person name="Li L."/>
            <person name="Liu L."/>
            <person name="Zhang X."/>
            <person name="Wang T."/>
            <person name="Liang L."/>
        </authorList>
    </citation>
    <scope>NUCLEOTIDE SEQUENCE [LARGE SCALE GENOMIC DNA]</scope>
    <source>
        <strain evidence="14 15">ACCC 05757</strain>
    </source>
</reference>
<evidence type="ECO:0000256" key="5">
    <source>
        <dbReference type="ARBA" id="ARBA00022857"/>
    </source>
</evidence>
<evidence type="ECO:0000256" key="10">
    <source>
        <dbReference type="PIRSR" id="PIRSR009407-1"/>
    </source>
</evidence>
<evidence type="ECO:0000256" key="11">
    <source>
        <dbReference type="PIRSR" id="PIRSR009407-2"/>
    </source>
</evidence>
<dbReference type="GO" id="GO:0006097">
    <property type="term" value="P:glyoxylate cycle"/>
    <property type="evidence" value="ECO:0007669"/>
    <property type="project" value="UniProtKB-KW"/>
</dbReference>
<feature type="binding site" evidence="13">
    <location>
        <begin position="581"/>
        <end position="582"/>
    </location>
    <ligand>
        <name>NADP(+)</name>
        <dbReference type="ChEBI" id="CHEBI:58349"/>
    </ligand>
</feature>
<feature type="binding site" evidence="13">
    <location>
        <position position="134"/>
    </location>
    <ligand>
        <name>NADP(+)</name>
        <dbReference type="ChEBI" id="CHEBI:58349"/>
    </ligand>
</feature>
<accession>A0A2S9JTB2</accession>
<dbReference type="GO" id="GO:0006099">
    <property type="term" value="P:tricarboxylic acid cycle"/>
    <property type="evidence" value="ECO:0007669"/>
    <property type="project" value="UniProtKB-KW"/>
</dbReference>
<dbReference type="AlphaFoldDB" id="A0A2S9JTB2"/>
<keyword evidence="3 12" id="KW-0479">Metal-binding</keyword>
<keyword evidence="6 9" id="KW-0560">Oxidoreductase</keyword>
<dbReference type="SUPFAM" id="SSF53659">
    <property type="entry name" value="Isocitrate/Isopropylmalate dehydrogenase-like"/>
    <property type="match status" value="1"/>
</dbReference>
<feature type="binding site" evidence="13">
    <location>
        <begin position="597"/>
        <end position="599"/>
    </location>
    <ligand>
        <name>NADP(+)</name>
        <dbReference type="ChEBI" id="CHEBI:58349"/>
    </ligand>
</feature>
<evidence type="ECO:0000256" key="4">
    <source>
        <dbReference type="ARBA" id="ARBA00022842"/>
    </source>
</evidence>
<dbReference type="OrthoDB" id="9807643at2"/>
<evidence type="ECO:0000256" key="8">
    <source>
        <dbReference type="ARBA" id="ARBA00046318"/>
    </source>
</evidence>
<keyword evidence="4 12" id="KW-0460">Magnesium</keyword>
<feature type="binding site" evidence="12">
    <location>
        <position position="549"/>
    </location>
    <ligand>
        <name>Mg(2+)</name>
        <dbReference type="ChEBI" id="CHEBI:18420"/>
    </ligand>
</feature>
<keyword evidence="5 9" id="KW-0521">NADP</keyword>
<feature type="binding site" evidence="11">
    <location>
        <begin position="131"/>
        <end position="138"/>
    </location>
    <ligand>
        <name>substrate</name>
    </ligand>
</feature>
<dbReference type="EMBL" id="PVBS01000001">
    <property type="protein sequence ID" value="PRD56448.1"/>
    <property type="molecule type" value="Genomic_DNA"/>
</dbReference>
<evidence type="ECO:0000256" key="13">
    <source>
        <dbReference type="PIRSR" id="PIRSR009407-4"/>
    </source>
</evidence>
<dbReference type="PANTHER" id="PTHR36999">
    <property type="entry name" value="ISOCITRATE DEHYDROGENASE [NADP]"/>
    <property type="match status" value="1"/>
</dbReference>
<dbReference type="EC" id="1.1.1.42" evidence="9"/>
<feature type="binding site" evidence="13">
    <location>
        <begin position="81"/>
        <end position="86"/>
    </location>
    <ligand>
        <name>NADP(+)</name>
        <dbReference type="ChEBI" id="CHEBI:58349"/>
    </ligand>
</feature>
<gene>
    <name evidence="14" type="ORF">C5749_04150</name>
</gene>
<feature type="binding site" evidence="11">
    <location>
        <position position="144"/>
    </location>
    <ligand>
        <name>D-threo-isocitrate</name>
        <dbReference type="ChEBI" id="CHEBI:15562"/>
    </ligand>
</feature>
<keyword evidence="1 9" id="KW-0329">Glyoxylate bypass</keyword>
<feature type="site" description="Critical for catalysis" evidence="10">
    <location>
        <position position="417"/>
    </location>
</feature>
<evidence type="ECO:0000256" key="1">
    <source>
        <dbReference type="ARBA" id="ARBA00022435"/>
    </source>
</evidence>
<sequence length="738" mass="79737">MSSKIIYTKTDEAPLLATYSFLPIVQAFAKTADIEVELRDISLAGRILANFSEYLAPEQKVSDALAELGQLATKPEANIIKLPNISASIPQLKGAIAELQKAGYNVPNYPDAPANTEEEGIKATYAKILGSAVNPVLREGNSDRRAPKAVKNYAKTNPHSMGSWSAESKTKVASMSEGDFYATEKSLTVDTDTQFRLEFVGEDGSIKELKGLANLKEGEVIDSSVMNLAKLKAFVANAIKDAKTTGVLLSAHLKATMMKVSDPIIFGAIVEVYFADVFAQYGELFTTLGINKNNGLGEIYSKIAGHPQESEVKAAIEAAIADGPDLAMVNSDKGITNLHVPSDVIVDASMPAMIRTSGQMWNKEGKQQDTIAIIPDRSYAGVYAAVIDDCKANGAYDPKTMGSVPNVGLMAQKAEEYGSHDKTFQATANGAIRVVDASGNVFMEQAVEQGDIFRMCQTKDAPIQDWVKLAVNRARLSDTPAVFWLDENRAHDREIIKKVNKYLSDFDTTGLDIRILSPIEAAKFSVERIRKGLDTISVTGNVLRDYLTDLFPILELGTSAKMLSIVPLMNGGGLFETGAGGSAPKHVEQFVKEGYLRWDSLGEFLALGASLEHLSQTQGNAKAQVLADALDVATEKFLANDKSPARKVGQIDNRGSHFYLALYWAEALANQTKDANLVSKFSSLAKTLAENETKINEELIGAQGQPQEIGGYYFPDDALASEAMRPSSTLNVAIDSFG</sequence>
<evidence type="ECO:0000313" key="14">
    <source>
        <dbReference type="EMBL" id="PRD56448.1"/>
    </source>
</evidence>
<dbReference type="RefSeq" id="WP_105723266.1">
    <property type="nucleotide sequence ID" value="NZ_PVBS01000001.1"/>
</dbReference>
<evidence type="ECO:0000256" key="7">
    <source>
        <dbReference type="ARBA" id="ARBA00023554"/>
    </source>
</evidence>
<evidence type="ECO:0000256" key="6">
    <source>
        <dbReference type="ARBA" id="ARBA00023002"/>
    </source>
</evidence>
<feature type="binding site" evidence="12">
    <location>
        <position position="347"/>
    </location>
    <ligand>
        <name>Mg(2+)</name>
        <dbReference type="ChEBI" id="CHEBI:18420"/>
    </ligand>
</feature>
<feature type="binding site" evidence="11">
    <location>
        <position position="544"/>
    </location>
    <ligand>
        <name>D-threo-isocitrate</name>
        <dbReference type="ChEBI" id="CHEBI:15562"/>
    </ligand>
</feature>
<dbReference type="GO" id="GO:0046872">
    <property type="term" value="F:metal ion binding"/>
    <property type="evidence" value="ECO:0007669"/>
    <property type="project" value="UniProtKB-KW"/>
</dbReference>
<dbReference type="PIRSF" id="PIRSF009407">
    <property type="entry name" value="IDH_monmr"/>
    <property type="match status" value="1"/>
</dbReference>
<evidence type="ECO:0000256" key="2">
    <source>
        <dbReference type="ARBA" id="ARBA00022532"/>
    </source>
</evidence>
<comment type="caution">
    <text evidence="14">The sequence shown here is derived from an EMBL/GenBank/DDBJ whole genome shotgun (WGS) entry which is preliminary data.</text>
</comment>
<feature type="binding site" evidence="12">
    <location>
        <position position="545"/>
    </location>
    <ligand>
        <name>Mg(2+)</name>
        <dbReference type="ChEBI" id="CHEBI:18420"/>
    </ligand>
</feature>
<dbReference type="Proteomes" id="UP000238642">
    <property type="component" value="Unassembled WGS sequence"/>
</dbReference>
<evidence type="ECO:0000256" key="9">
    <source>
        <dbReference type="PIRNR" id="PIRNR009407"/>
    </source>
</evidence>
<comment type="similarity">
    <text evidence="8 9">Belongs to the monomeric-type IDH family.</text>
</comment>
<name>A0A2S9JTB2_9SPHI</name>
<protein>
    <recommendedName>
        <fullName evidence="9">Isocitrate dehydrogenase [NADP]</fullName>
        <ecNumber evidence="9">1.1.1.42</ecNumber>
    </recommendedName>
    <alternativeName>
        <fullName evidence="9">Oxalosuccinate decarboxylase</fullName>
    </alternativeName>
</protein>
<comment type="catalytic activity">
    <reaction evidence="7 9">
        <text>D-threo-isocitrate + NADP(+) = 2-oxoglutarate + CO2 + NADPH</text>
        <dbReference type="Rhea" id="RHEA:19629"/>
        <dbReference type="ChEBI" id="CHEBI:15562"/>
        <dbReference type="ChEBI" id="CHEBI:16526"/>
        <dbReference type="ChEBI" id="CHEBI:16810"/>
        <dbReference type="ChEBI" id="CHEBI:57783"/>
        <dbReference type="ChEBI" id="CHEBI:58349"/>
        <dbReference type="EC" id="1.1.1.42"/>
    </reaction>
</comment>